<feature type="compositionally biased region" description="Pro residues" evidence="1">
    <location>
        <begin position="607"/>
        <end position="617"/>
    </location>
</feature>
<gene>
    <name evidence="4" type="ORF">g.66748</name>
</gene>
<organism evidence="4">
    <name type="scientific">Auxenochlorella protothecoides</name>
    <name type="common">Green microalga</name>
    <name type="synonym">Chlorella protothecoides</name>
    <dbReference type="NCBI Taxonomy" id="3075"/>
    <lineage>
        <taxon>Eukaryota</taxon>
        <taxon>Viridiplantae</taxon>
        <taxon>Chlorophyta</taxon>
        <taxon>core chlorophytes</taxon>
        <taxon>Trebouxiophyceae</taxon>
        <taxon>Chlorellales</taxon>
        <taxon>Chlorellaceae</taxon>
        <taxon>Auxenochlorella</taxon>
    </lineage>
</organism>
<feature type="region of interest" description="Disordered" evidence="1">
    <location>
        <begin position="487"/>
        <end position="633"/>
    </location>
</feature>
<feature type="compositionally biased region" description="Low complexity" evidence="1">
    <location>
        <begin position="549"/>
        <end position="567"/>
    </location>
</feature>
<dbReference type="EMBL" id="GDKF01008942">
    <property type="protein sequence ID" value="JAT69680.1"/>
    <property type="molecule type" value="Transcribed_RNA"/>
</dbReference>
<evidence type="ECO:0000313" key="4">
    <source>
        <dbReference type="EMBL" id="JAT69680.1"/>
    </source>
</evidence>
<evidence type="ECO:0000256" key="1">
    <source>
        <dbReference type="SAM" id="MobiDB-lite"/>
    </source>
</evidence>
<feature type="transmembrane region" description="Helical" evidence="2">
    <location>
        <begin position="168"/>
        <end position="189"/>
    </location>
</feature>
<proteinExistence type="predicted"/>
<feature type="region of interest" description="Disordered" evidence="1">
    <location>
        <begin position="370"/>
        <end position="411"/>
    </location>
</feature>
<protein>
    <recommendedName>
        <fullName evidence="3">Nucleolus and neural progenitor protein-like N-terminal domain-containing protein</fullName>
    </recommendedName>
</protein>
<dbReference type="PANTHER" id="PTHR34786">
    <property type="entry name" value="OS09G0504900 PROTEIN"/>
    <property type="match status" value="1"/>
</dbReference>
<feature type="region of interest" description="Disordered" evidence="1">
    <location>
        <begin position="293"/>
        <end position="321"/>
    </location>
</feature>
<reference evidence="4" key="1">
    <citation type="submission" date="2015-08" db="EMBL/GenBank/DDBJ databases">
        <authorList>
            <person name="Babu N.S."/>
            <person name="Beckwith C.J."/>
            <person name="Beseler K.G."/>
            <person name="Brison A."/>
            <person name="Carone J.V."/>
            <person name="Caskin T.P."/>
            <person name="Diamond M."/>
            <person name="Durham M.E."/>
            <person name="Foxe J.M."/>
            <person name="Go M."/>
            <person name="Henderson B.A."/>
            <person name="Jones I.B."/>
            <person name="McGettigan J.A."/>
            <person name="Micheletti S.J."/>
            <person name="Nasrallah M.E."/>
            <person name="Ortiz D."/>
            <person name="Piller C.R."/>
            <person name="Privatt S.R."/>
            <person name="Schneider S.L."/>
            <person name="Sharp S."/>
            <person name="Smith T.C."/>
            <person name="Stanton J.D."/>
            <person name="Ullery H.E."/>
            <person name="Wilson R.J."/>
            <person name="Serrano M.G."/>
            <person name="Buck G."/>
            <person name="Lee V."/>
            <person name="Wang Y."/>
            <person name="Carvalho R."/>
            <person name="Voegtly L."/>
            <person name="Shi R."/>
            <person name="Duckworth R."/>
            <person name="Johnson A."/>
            <person name="Loviza R."/>
            <person name="Walstead R."/>
            <person name="Shah Z."/>
            <person name="Kiflezghi M."/>
            <person name="Wade K."/>
            <person name="Ball S.L."/>
            <person name="Bradley K.W."/>
            <person name="Asai D.J."/>
            <person name="Bowman C.A."/>
            <person name="Russell D.A."/>
            <person name="Pope W.H."/>
            <person name="Jacobs-Sera D."/>
            <person name="Hendrix R.W."/>
            <person name="Hatfull G.F."/>
        </authorList>
    </citation>
    <scope>NUCLEOTIDE SEQUENCE</scope>
</reference>
<keyword evidence="2" id="KW-0812">Transmembrane</keyword>
<dbReference type="InterPro" id="IPR027951">
    <property type="entry name" value="Nepro_N"/>
</dbReference>
<feature type="domain" description="Nucleolus and neural progenitor protein-like N-terminal" evidence="3">
    <location>
        <begin position="49"/>
        <end position="204"/>
    </location>
</feature>
<accession>A0A1D1ZRW4</accession>
<feature type="non-terminal residue" evidence="4">
    <location>
        <position position="1"/>
    </location>
</feature>
<sequence>IPPWFVVENESKMVVLERLHCTVTSDWARHAPAARGLGLTGTKENPLVHPMLDMETMVLDRLLYRNKHQHRHAKYFQQLREVRRGLRSLASLQLDAALRALHDALQAGASRHALPTISMHLSLGHEQRLLPSHQAAMSVLQRLLAAARLVPRLLGALQRAARQLAAQLALTFFVPLCLTCLSLLGRIWVLCSQLLLDVVGVYGTVMELAPSLPRSARPASAGAPGAGLPAALSCAWPAGGVPALACEPGAQLEADAAAASDRWLLQPLPGSDRDPDAAVQWLAVEVDLAGAPGEGSGCRAPHAPRGPSDGLAAGEEGEDLGEPVVRGSVGLGLMREPPLAPPEEEPGPRVLAHALPALSLKPRAARCEPEERARAATTPVPARPEPSAGTGLAAAARPGPGRGGASPGRCATAPAHPPLVALPQPTTKPAFLAVHARQAATAAVPPGAGRSGLGTAGSMAQRRCDGSLKGLAGAAAHVPVLDTAEAAAGGPADRATCPPAATSSGPPADPATGAPAISDLTPRPAAGVAGSQGDAPRPSTQPGAPPPAQLTGAGAAGPPLLLDASASARKRRRRAAGGGTAEEQAAGAQKSWEDWVEGPPTTAGPASAPPELQPPRRPAARGRGGPRGRGRRY</sequence>
<dbReference type="PANTHER" id="PTHR34786:SF1">
    <property type="entry name" value="OS09G0504900 PROTEIN"/>
    <property type="match status" value="1"/>
</dbReference>
<feature type="compositionally biased region" description="Low complexity" evidence="1">
    <location>
        <begin position="581"/>
        <end position="590"/>
    </location>
</feature>
<feature type="compositionally biased region" description="Basic residues" evidence="1">
    <location>
        <begin position="618"/>
        <end position="633"/>
    </location>
</feature>
<evidence type="ECO:0000259" key="3">
    <source>
        <dbReference type="Pfam" id="PF14780"/>
    </source>
</evidence>
<evidence type="ECO:0000256" key="2">
    <source>
        <dbReference type="SAM" id="Phobius"/>
    </source>
</evidence>
<feature type="compositionally biased region" description="Low complexity" evidence="1">
    <location>
        <begin position="487"/>
        <end position="496"/>
    </location>
</feature>
<dbReference type="AlphaFoldDB" id="A0A1D1ZRW4"/>
<dbReference type="Pfam" id="PF14780">
    <property type="entry name" value="NEPRO_N"/>
    <property type="match status" value="1"/>
</dbReference>
<keyword evidence="2" id="KW-1133">Transmembrane helix</keyword>
<keyword evidence="2" id="KW-0472">Membrane</keyword>
<feature type="compositionally biased region" description="Low complexity" evidence="1">
    <location>
        <begin position="375"/>
        <end position="399"/>
    </location>
</feature>
<name>A0A1D1ZRW4_AUXPR</name>